<dbReference type="InterPro" id="IPR032687">
    <property type="entry name" value="AraC-type_N"/>
</dbReference>
<keyword evidence="2" id="KW-0238">DNA-binding</keyword>
<organism evidence="5 6">
    <name type="scientific">Shewanella canadensis</name>
    <dbReference type="NCBI Taxonomy" id="271096"/>
    <lineage>
        <taxon>Bacteria</taxon>
        <taxon>Pseudomonadati</taxon>
        <taxon>Pseudomonadota</taxon>
        <taxon>Gammaproteobacteria</taxon>
        <taxon>Alteromonadales</taxon>
        <taxon>Shewanellaceae</taxon>
        <taxon>Shewanella</taxon>
    </lineage>
</organism>
<dbReference type="InterPro" id="IPR009057">
    <property type="entry name" value="Homeodomain-like_sf"/>
</dbReference>
<feature type="domain" description="HTH araC/xylS-type" evidence="4">
    <location>
        <begin position="240"/>
        <end position="338"/>
    </location>
</feature>
<dbReference type="AlphaFoldDB" id="A0A3S0L3X0"/>
<dbReference type="PROSITE" id="PS01124">
    <property type="entry name" value="HTH_ARAC_FAMILY_2"/>
    <property type="match status" value="1"/>
</dbReference>
<accession>A0A3S0L3X0</accession>
<dbReference type="Proteomes" id="UP000267448">
    <property type="component" value="Unassembled WGS sequence"/>
</dbReference>
<sequence length="345" mass="38976">MNLMQVTAKYTTIAAWASAVARALRASGVDPGSVFEDAGLSLTEIERAPDSRIPIEKMTLFWEAVESATQSPAFGLAVGRYAYPMHFRSLGLLMMTSETLARAFERLPDYYALVSNSASIKLQRTPQLIGFTITPLNGVEISEMAIDAFFATLMHHGDLMIGHSNFIKTVELIRESPKDESPWQTCFNCPVSFEQQVNCLWMDRSMLEKATTMADPKLAMKNEHAVRQYLEKMQALSWHEKTSQAVHAMLVDGEPCLVKAAQIYNLSERTLSRYLKCEGTNFRTILQEKRKELAHYYLVNSELSITHIADKLGYTSLSNFTRVFHLWYGLSPSLYRLQTHSPANL</sequence>
<gene>
    <name evidence="5" type="ORF">EKG38_01440</name>
</gene>
<dbReference type="GO" id="GO:0005829">
    <property type="term" value="C:cytosol"/>
    <property type="evidence" value="ECO:0007669"/>
    <property type="project" value="TreeGrafter"/>
</dbReference>
<dbReference type="InterPro" id="IPR018060">
    <property type="entry name" value="HTH_AraC"/>
</dbReference>
<proteinExistence type="predicted"/>
<dbReference type="EMBL" id="RXNU01000001">
    <property type="protein sequence ID" value="RTR40608.1"/>
    <property type="molecule type" value="Genomic_DNA"/>
</dbReference>
<comment type="caution">
    <text evidence="5">The sequence shown here is derived from an EMBL/GenBank/DDBJ whole genome shotgun (WGS) entry which is preliminary data.</text>
</comment>
<dbReference type="GO" id="GO:0003700">
    <property type="term" value="F:DNA-binding transcription factor activity"/>
    <property type="evidence" value="ECO:0007669"/>
    <property type="project" value="InterPro"/>
</dbReference>
<keyword evidence="3" id="KW-0804">Transcription</keyword>
<reference evidence="5 6" key="1">
    <citation type="submission" date="2018-12" db="EMBL/GenBank/DDBJ databases">
        <authorList>
            <person name="Yu L."/>
        </authorList>
    </citation>
    <scope>NUCLEOTIDE SEQUENCE [LARGE SCALE GENOMIC DNA]</scope>
    <source>
        <strain evidence="5 6">HAW-EB2</strain>
    </source>
</reference>
<dbReference type="PRINTS" id="PR00032">
    <property type="entry name" value="HTHARAC"/>
</dbReference>
<dbReference type="Pfam" id="PF12625">
    <property type="entry name" value="Arabinose_bd"/>
    <property type="match status" value="1"/>
</dbReference>
<evidence type="ECO:0000313" key="5">
    <source>
        <dbReference type="EMBL" id="RTR40608.1"/>
    </source>
</evidence>
<dbReference type="Gene3D" id="1.10.10.60">
    <property type="entry name" value="Homeodomain-like"/>
    <property type="match status" value="1"/>
</dbReference>
<evidence type="ECO:0000256" key="2">
    <source>
        <dbReference type="ARBA" id="ARBA00023125"/>
    </source>
</evidence>
<dbReference type="PANTHER" id="PTHR47894">
    <property type="entry name" value="HTH-TYPE TRANSCRIPTIONAL REGULATOR GADX"/>
    <property type="match status" value="1"/>
</dbReference>
<name>A0A3S0L3X0_9GAMM</name>
<keyword evidence="1" id="KW-0805">Transcription regulation</keyword>
<dbReference type="GO" id="GO:0000976">
    <property type="term" value="F:transcription cis-regulatory region binding"/>
    <property type="evidence" value="ECO:0007669"/>
    <property type="project" value="TreeGrafter"/>
</dbReference>
<evidence type="ECO:0000256" key="1">
    <source>
        <dbReference type="ARBA" id="ARBA00023015"/>
    </source>
</evidence>
<protein>
    <submittedName>
        <fullName evidence="5">AraC family transcriptional regulator</fullName>
    </submittedName>
</protein>
<evidence type="ECO:0000259" key="4">
    <source>
        <dbReference type="PROSITE" id="PS01124"/>
    </source>
</evidence>
<dbReference type="SUPFAM" id="SSF46689">
    <property type="entry name" value="Homeodomain-like"/>
    <property type="match status" value="1"/>
</dbReference>
<dbReference type="SMART" id="SM00342">
    <property type="entry name" value="HTH_ARAC"/>
    <property type="match status" value="1"/>
</dbReference>
<dbReference type="InterPro" id="IPR020449">
    <property type="entry name" value="Tscrpt_reg_AraC-type_HTH"/>
</dbReference>
<keyword evidence="6" id="KW-1185">Reference proteome</keyword>
<evidence type="ECO:0000313" key="6">
    <source>
        <dbReference type="Proteomes" id="UP000267448"/>
    </source>
</evidence>
<dbReference type="Pfam" id="PF12833">
    <property type="entry name" value="HTH_18"/>
    <property type="match status" value="1"/>
</dbReference>
<dbReference type="PANTHER" id="PTHR47894:SF1">
    <property type="entry name" value="HTH-TYPE TRANSCRIPTIONAL REGULATOR VQSM"/>
    <property type="match status" value="1"/>
</dbReference>
<dbReference type="OrthoDB" id="5582699at2"/>
<evidence type="ECO:0000256" key="3">
    <source>
        <dbReference type="ARBA" id="ARBA00023163"/>
    </source>
</evidence>